<dbReference type="GeneID" id="106745096"/>
<dbReference type="OrthoDB" id="269227at2759"/>
<dbReference type="GO" id="GO:0016614">
    <property type="term" value="F:oxidoreductase activity, acting on CH-OH group of donors"/>
    <property type="evidence" value="ECO:0007669"/>
    <property type="project" value="InterPro"/>
</dbReference>
<dbReference type="GO" id="GO:0050660">
    <property type="term" value="F:flavin adenine dinucleotide binding"/>
    <property type="evidence" value="ECO:0007669"/>
    <property type="project" value="InterPro"/>
</dbReference>
<name>A0A6P3XC17_DINQU</name>
<proteinExistence type="inferred from homology"/>
<evidence type="ECO:0000256" key="1">
    <source>
        <dbReference type="ARBA" id="ARBA00010790"/>
    </source>
</evidence>
<keyword evidence="6" id="KW-1185">Reference proteome</keyword>
<dbReference type="PROSITE" id="PS00624">
    <property type="entry name" value="GMC_OXRED_2"/>
    <property type="match status" value="1"/>
</dbReference>
<organism evidence="6 7">
    <name type="scientific">Dinoponera quadriceps</name>
    <name type="common">South American ant</name>
    <dbReference type="NCBI Taxonomy" id="609295"/>
    <lineage>
        <taxon>Eukaryota</taxon>
        <taxon>Metazoa</taxon>
        <taxon>Ecdysozoa</taxon>
        <taxon>Arthropoda</taxon>
        <taxon>Hexapoda</taxon>
        <taxon>Insecta</taxon>
        <taxon>Pterygota</taxon>
        <taxon>Neoptera</taxon>
        <taxon>Endopterygota</taxon>
        <taxon>Hymenoptera</taxon>
        <taxon>Apocrita</taxon>
        <taxon>Aculeata</taxon>
        <taxon>Formicoidea</taxon>
        <taxon>Formicidae</taxon>
        <taxon>Ponerinae</taxon>
        <taxon>Ponerini</taxon>
        <taxon>Dinoponera</taxon>
    </lineage>
</organism>
<evidence type="ECO:0000313" key="6">
    <source>
        <dbReference type="Proteomes" id="UP000515204"/>
    </source>
</evidence>
<dbReference type="InterPro" id="IPR007867">
    <property type="entry name" value="GMC_OxRtase_C"/>
</dbReference>
<dbReference type="Proteomes" id="UP000515204">
    <property type="component" value="Unplaced"/>
</dbReference>
<evidence type="ECO:0000313" key="7">
    <source>
        <dbReference type="RefSeq" id="XP_014475860.1"/>
    </source>
</evidence>
<comment type="cofactor">
    <cofactor evidence="2">
        <name>FAD</name>
        <dbReference type="ChEBI" id="CHEBI:57692"/>
    </cofactor>
</comment>
<gene>
    <name evidence="7" type="primary">LOC106745096</name>
</gene>
<keyword evidence="2 3" id="KW-0274">FAD</keyword>
<dbReference type="Pfam" id="PF00732">
    <property type="entry name" value="GMC_oxred_N"/>
    <property type="match status" value="1"/>
</dbReference>
<dbReference type="KEGG" id="dqu:106745096"/>
<accession>A0A6P3XC17</accession>
<dbReference type="Pfam" id="PF05199">
    <property type="entry name" value="GMC_oxred_C"/>
    <property type="match status" value="1"/>
</dbReference>
<feature type="binding site" evidence="2">
    <location>
        <position position="593"/>
    </location>
    <ligand>
        <name>FAD</name>
        <dbReference type="ChEBI" id="CHEBI:57692"/>
    </ligand>
</feature>
<dbReference type="InterPro" id="IPR012132">
    <property type="entry name" value="GMC_OxRdtase"/>
</dbReference>
<feature type="binding site" evidence="2">
    <location>
        <position position="271"/>
    </location>
    <ligand>
        <name>FAD</name>
        <dbReference type="ChEBI" id="CHEBI:57692"/>
    </ligand>
</feature>
<dbReference type="PANTHER" id="PTHR11552:SF186">
    <property type="entry name" value="GLUCOSE-METHANOL-CHOLINE OXIDOREDUCTASE N-TERMINAL DOMAIN-CONTAINING PROTEIN"/>
    <property type="match status" value="1"/>
</dbReference>
<feature type="binding site" evidence="2">
    <location>
        <position position="134"/>
    </location>
    <ligand>
        <name>FAD</name>
        <dbReference type="ChEBI" id="CHEBI:57692"/>
    </ligand>
</feature>
<dbReference type="SUPFAM" id="SSF51905">
    <property type="entry name" value="FAD/NAD(P)-binding domain"/>
    <property type="match status" value="1"/>
</dbReference>
<dbReference type="PIRSF" id="PIRSF000137">
    <property type="entry name" value="Alcohol_oxidase"/>
    <property type="match status" value="1"/>
</dbReference>
<evidence type="ECO:0000256" key="3">
    <source>
        <dbReference type="RuleBase" id="RU003968"/>
    </source>
</evidence>
<dbReference type="InterPro" id="IPR036188">
    <property type="entry name" value="FAD/NAD-bd_sf"/>
</dbReference>
<dbReference type="PROSITE" id="PS00623">
    <property type="entry name" value="GMC_OXRED_1"/>
    <property type="match status" value="1"/>
</dbReference>
<evidence type="ECO:0000256" key="2">
    <source>
        <dbReference type="PIRSR" id="PIRSR000137-2"/>
    </source>
</evidence>
<keyword evidence="3" id="KW-0285">Flavoprotein</keyword>
<sequence>MAHLSIDDMLSSFHAERFLITVIWCLIVTQRPDIVDEENRVQSVPVEELLREYDYVIVGGGSAGAVLANRLSEDKNYTVLLLEAGLDEVVVSDMPLTYTLIQRSFMNWEYKTEPSSNYCLAMKNHQCRIPQGKVLGGSSTLNAMIYSRGNKRDYDFWASLGNTGWDYKSVLPYFKLSEDARAEDLHDSPYHQRGGYLTVEHFKYTSPDIDYIVRSGEELGYPIRDINGENQTGFTYSHGTVRNGLRCSTAKAFIRPASKRKNLHVSLDSLVEKILVKEVGATNVAEGVRFRRDACHHVVHAKREVIISAGAIQSPKLLMLSGIGPRDYLEEMKIPVVHHAPGVGQNLQDHVASEVIYTIDLPPDIPEPKKFTVRLFESVTLEALEDMIHDNPSPLHTTTIGTGMAFINTKYADKTFDYPDIQLLFSSSSHAYKSGIISSRPEDTNPDIMNDFYKNILKHQTVEIHSILLRPRSRGLVKLNTTDPTGNPEIYPNYFIDPHDLRVMIEGMKFADKMSRTHVMQKLNTRPNPNLISGCSQHDSSSDEYLACYVRHLTGTIYHPVGTCKMGPVNDSQAVVDARLRVYGIARLRVVDGSIMPYIVSGNTNAPVIMIAEKAADMIKEDWPV</sequence>
<evidence type="ECO:0000259" key="4">
    <source>
        <dbReference type="PROSITE" id="PS00623"/>
    </source>
</evidence>
<dbReference type="PANTHER" id="PTHR11552">
    <property type="entry name" value="GLUCOSE-METHANOL-CHOLINE GMC OXIDOREDUCTASE"/>
    <property type="match status" value="1"/>
</dbReference>
<evidence type="ECO:0000259" key="5">
    <source>
        <dbReference type="PROSITE" id="PS00624"/>
    </source>
</evidence>
<comment type="similarity">
    <text evidence="1 3">Belongs to the GMC oxidoreductase family.</text>
</comment>
<dbReference type="RefSeq" id="XP_014475860.1">
    <property type="nucleotide sequence ID" value="XM_014620374.1"/>
</dbReference>
<feature type="domain" description="Glucose-methanol-choline oxidoreductase N-terminal" evidence="4">
    <location>
        <begin position="132"/>
        <end position="155"/>
    </location>
</feature>
<dbReference type="AlphaFoldDB" id="A0A6P3XC17"/>
<feature type="domain" description="Glucose-methanol-choline oxidoreductase N-terminal" evidence="5">
    <location>
        <begin position="310"/>
        <end position="324"/>
    </location>
</feature>
<protein>
    <submittedName>
        <fullName evidence="7">Glucose dehydrogenase [FAD, quinone]-like</fullName>
    </submittedName>
</protein>
<reference evidence="7" key="1">
    <citation type="submission" date="2025-08" db="UniProtKB">
        <authorList>
            <consortium name="RefSeq"/>
        </authorList>
    </citation>
    <scope>IDENTIFICATION</scope>
</reference>
<dbReference type="SUPFAM" id="SSF54373">
    <property type="entry name" value="FAD-linked reductases, C-terminal domain"/>
    <property type="match status" value="1"/>
</dbReference>
<dbReference type="Gene3D" id="3.30.560.10">
    <property type="entry name" value="Glucose Oxidase, domain 3"/>
    <property type="match status" value="1"/>
</dbReference>
<dbReference type="Gene3D" id="3.50.50.60">
    <property type="entry name" value="FAD/NAD(P)-binding domain"/>
    <property type="match status" value="1"/>
</dbReference>
<dbReference type="InterPro" id="IPR000172">
    <property type="entry name" value="GMC_OxRdtase_N"/>
</dbReference>